<organism evidence="9 10">
    <name type="scientific">Catenulispora yoronensis</name>
    <dbReference type="NCBI Taxonomy" id="450799"/>
    <lineage>
        <taxon>Bacteria</taxon>
        <taxon>Bacillati</taxon>
        <taxon>Actinomycetota</taxon>
        <taxon>Actinomycetes</taxon>
        <taxon>Catenulisporales</taxon>
        <taxon>Catenulisporaceae</taxon>
        <taxon>Catenulispora</taxon>
    </lineage>
</organism>
<accession>A0ABN2VDS7</accession>
<evidence type="ECO:0000256" key="5">
    <source>
        <dbReference type="ARBA" id="ARBA00022989"/>
    </source>
</evidence>
<proteinExistence type="inferred from homology"/>
<dbReference type="InterPro" id="IPR049177">
    <property type="entry name" value="MgtC_SapB_SrpB_YhiD_N"/>
</dbReference>
<comment type="similarity">
    <text evidence="2">Belongs to the MgtC/SapB family.</text>
</comment>
<protein>
    <recommendedName>
        <fullName evidence="8">MgtC/SapB/SrpB/YhiD N-terminal domain-containing protein</fullName>
    </recommendedName>
</protein>
<keyword evidence="10" id="KW-1185">Reference proteome</keyword>
<name>A0ABN2VDS7_9ACTN</name>
<reference evidence="9 10" key="1">
    <citation type="journal article" date="2019" name="Int. J. Syst. Evol. Microbiol.">
        <title>The Global Catalogue of Microorganisms (GCM) 10K type strain sequencing project: providing services to taxonomists for standard genome sequencing and annotation.</title>
        <authorList>
            <consortium name="The Broad Institute Genomics Platform"/>
            <consortium name="The Broad Institute Genome Sequencing Center for Infectious Disease"/>
            <person name="Wu L."/>
            <person name="Ma J."/>
        </authorList>
    </citation>
    <scope>NUCLEOTIDE SEQUENCE [LARGE SCALE GENOMIC DNA]</scope>
    <source>
        <strain evidence="9 10">JCM 16014</strain>
    </source>
</reference>
<evidence type="ECO:0000256" key="6">
    <source>
        <dbReference type="ARBA" id="ARBA00023136"/>
    </source>
</evidence>
<dbReference type="PANTHER" id="PTHR33778:SF1">
    <property type="entry name" value="MAGNESIUM TRANSPORTER YHID-RELATED"/>
    <property type="match status" value="1"/>
</dbReference>
<comment type="subcellular location">
    <subcellularLocation>
        <location evidence="1">Cell membrane</location>
        <topology evidence="1">Multi-pass membrane protein</topology>
    </subcellularLocation>
</comment>
<dbReference type="InterPro" id="IPR003416">
    <property type="entry name" value="MgtC/SapB/SrpB/YhiD_fam"/>
</dbReference>
<keyword evidence="4 7" id="KW-0812">Transmembrane</keyword>
<gene>
    <name evidence="9" type="ORF">GCM10009839_79260</name>
</gene>
<dbReference type="PROSITE" id="PS51257">
    <property type="entry name" value="PROKAR_LIPOPROTEIN"/>
    <property type="match status" value="1"/>
</dbReference>
<sequence>MVEDTVKGLTTAATIFAAAAVGAACGFGRLLLGVGGTGLVLLALEVRHIPVLKFADGRRWASRFRNDEAVPVPGVGSVEGVGEESS</sequence>
<dbReference type="PANTHER" id="PTHR33778">
    <property type="entry name" value="PROTEIN MGTC"/>
    <property type="match status" value="1"/>
</dbReference>
<keyword evidence="3" id="KW-1003">Cell membrane</keyword>
<comment type="caution">
    <text evidence="9">The sequence shown here is derived from an EMBL/GenBank/DDBJ whole genome shotgun (WGS) entry which is preliminary data.</text>
</comment>
<evidence type="ECO:0000256" key="7">
    <source>
        <dbReference type="SAM" id="Phobius"/>
    </source>
</evidence>
<dbReference type="EMBL" id="BAAAQN010000069">
    <property type="protein sequence ID" value="GAA2057852.1"/>
    <property type="molecule type" value="Genomic_DNA"/>
</dbReference>
<evidence type="ECO:0000313" key="10">
    <source>
        <dbReference type="Proteomes" id="UP001500751"/>
    </source>
</evidence>
<evidence type="ECO:0000256" key="1">
    <source>
        <dbReference type="ARBA" id="ARBA00004651"/>
    </source>
</evidence>
<keyword evidence="5 7" id="KW-1133">Transmembrane helix</keyword>
<evidence type="ECO:0000313" key="9">
    <source>
        <dbReference type="EMBL" id="GAA2057852.1"/>
    </source>
</evidence>
<evidence type="ECO:0000256" key="3">
    <source>
        <dbReference type="ARBA" id="ARBA00022475"/>
    </source>
</evidence>
<dbReference type="Proteomes" id="UP001500751">
    <property type="component" value="Unassembled WGS sequence"/>
</dbReference>
<feature type="domain" description="MgtC/SapB/SrpB/YhiD N-terminal" evidence="8">
    <location>
        <begin position="4"/>
        <end position="47"/>
    </location>
</feature>
<evidence type="ECO:0000256" key="2">
    <source>
        <dbReference type="ARBA" id="ARBA00009298"/>
    </source>
</evidence>
<dbReference type="Pfam" id="PF02308">
    <property type="entry name" value="MgtC"/>
    <property type="match status" value="1"/>
</dbReference>
<evidence type="ECO:0000259" key="8">
    <source>
        <dbReference type="Pfam" id="PF02308"/>
    </source>
</evidence>
<feature type="transmembrane region" description="Helical" evidence="7">
    <location>
        <begin position="12"/>
        <end position="44"/>
    </location>
</feature>
<keyword evidence="6 7" id="KW-0472">Membrane</keyword>
<evidence type="ECO:0000256" key="4">
    <source>
        <dbReference type="ARBA" id="ARBA00022692"/>
    </source>
</evidence>